<organism evidence="3 4">
    <name type="scientific">Hypsibius exemplaris</name>
    <name type="common">Freshwater tardigrade</name>
    <dbReference type="NCBI Taxonomy" id="2072580"/>
    <lineage>
        <taxon>Eukaryota</taxon>
        <taxon>Metazoa</taxon>
        <taxon>Ecdysozoa</taxon>
        <taxon>Tardigrada</taxon>
        <taxon>Eutardigrada</taxon>
        <taxon>Parachela</taxon>
        <taxon>Hypsibioidea</taxon>
        <taxon>Hypsibiidae</taxon>
        <taxon>Hypsibius</taxon>
    </lineage>
</organism>
<evidence type="ECO:0000256" key="1">
    <source>
        <dbReference type="SAM" id="MobiDB-lite"/>
    </source>
</evidence>
<dbReference type="AlphaFoldDB" id="A0A1W0W9J0"/>
<keyword evidence="2" id="KW-0472">Membrane</keyword>
<name>A0A1W0W9J0_HYPEX</name>
<feature type="region of interest" description="Disordered" evidence="1">
    <location>
        <begin position="46"/>
        <end position="68"/>
    </location>
</feature>
<evidence type="ECO:0000313" key="3">
    <source>
        <dbReference type="EMBL" id="OQV11838.1"/>
    </source>
</evidence>
<gene>
    <name evidence="3" type="ORF">BV898_13891</name>
</gene>
<keyword evidence="2" id="KW-1133">Transmembrane helix</keyword>
<feature type="transmembrane region" description="Helical" evidence="2">
    <location>
        <begin position="150"/>
        <end position="168"/>
    </location>
</feature>
<evidence type="ECO:0000313" key="4">
    <source>
        <dbReference type="Proteomes" id="UP000192578"/>
    </source>
</evidence>
<keyword evidence="3" id="KW-0808">Transferase</keyword>
<proteinExistence type="predicted"/>
<evidence type="ECO:0000256" key="2">
    <source>
        <dbReference type="SAM" id="Phobius"/>
    </source>
</evidence>
<feature type="compositionally biased region" description="Acidic residues" evidence="1">
    <location>
        <begin position="54"/>
        <end position="63"/>
    </location>
</feature>
<comment type="caution">
    <text evidence="3">The sequence shown here is derived from an EMBL/GenBank/DDBJ whole genome shotgun (WGS) entry which is preliminary data.</text>
</comment>
<reference evidence="4" key="1">
    <citation type="submission" date="2017-01" db="EMBL/GenBank/DDBJ databases">
        <title>Comparative genomics of anhydrobiosis in the tardigrade Hypsibius dujardini.</title>
        <authorList>
            <person name="Yoshida Y."/>
            <person name="Koutsovoulos G."/>
            <person name="Laetsch D."/>
            <person name="Stevens L."/>
            <person name="Kumar S."/>
            <person name="Horikawa D."/>
            <person name="Ishino K."/>
            <person name="Komine S."/>
            <person name="Tomita M."/>
            <person name="Blaxter M."/>
            <person name="Arakawa K."/>
        </authorList>
    </citation>
    <scope>NUCLEOTIDE SEQUENCE [LARGE SCALE GENOMIC DNA]</scope>
    <source>
        <strain evidence="4">Z151</strain>
    </source>
</reference>
<feature type="transmembrane region" description="Helical" evidence="2">
    <location>
        <begin position="6"/>
        <end position="33"/>
    </location>
</feature>
<dbReference type="EMBL" id="MTYJ01000160">
    <property type="protein sequence ID" value="OQV11838.1"/>
    <property type="molecule type" value="Genomic_DNA"/>
</dbReference>
<keyword evidence="4" id="KW-1185">Reference proteome</keyword>
<keyword evidence="2" id="KW-0812">Transmembrane</keyword>
<sequence>MIALDNWLIALASIALSPFLLVVLLIMVLLAIFEWGRIRIEKSETESGRNSVDGDLEREDGGEGDFPLTPNSSSANLLARQMEAHSHYDSAVDGSGRKSIRSGFTLSDAYDYCKWGMEAITEDQVTKSFEAEEINSWNLLTRTNMNYHYISVRLTIVWCLGFLFRYFILMPSACSSPSSASSG</sequence>
<protein>
    <submittedName>
        <fullName evidence="3">Glycerol-3-phosphate acyltransferase 3</fullName>
    </submittedName>
</protein>
<dbReference type="GO" id="GO:0016746">
    <property type="term" value="F:acyltransferase activity"/>
    <property type="evidence" value="ECO:0007669"/>
    <property type="project" value="UniProtKB-KW"/>
</dbReference>
<keyword evidence="3" id="KW-0012">Acyltransferase</keyword>
<dbReference type="OrthoDB" id="10051137at2759"/>
<dbReference type="Proteomes" id="UP000192578">
    <property type="component" value="Unassembled WGS sequence"/>
</dbReference>
<accession>A0A1W0W9J0</accession>